<reference evidence="1 2" key="1">
    <citation type="submission" date="2021-06" db="EMBL/GenBank/DDBJ databases">
        <title>Caerostris darwini draft genome.</title>
        <authorList>
            <person name="Kono N."/>
            <person name="Arakawa K."/>
        </authorList>
    </citation>
    <scope>NUCLEOTIDE SEQUENCE [LARGE SCALE GENOMIC DNA]</scope>
</reference>
<gene>
    <name evidence="1" type="ORF">CDAR_205911</name>
</gene>
<protein>
    <submittedName>
        <fullName evidence="1">Uncharacterized protein</fullName>
    </submittedName>
</protein>
<keyword evidence="2" id="KW-1185">Reference proteome</keyword>
<accession>A0AAV4WN07</accession>
<dbReference type="Proteomes" id="UP001054837">
    <property type="component" value="Unassembled WGS sequence"/>
</dbReference>
<dbReference type="EMBL" id="BPLQ01014784">
    <property type="protein sequence ID" value="GIY83134.1"/>
    <property type="molecule type" value="Genomic_DNA"/>
</dbReference>
<comment type="caution">
    <text evidence="1">The sequence shown here is derived from an EMBL/GenBank/DDBJ whole genome shotgun (WGS) entry which is preliminary data.</text>
</comment>
<organism evidence="1 2">
    <name type="scientific">Caerostris darwini</name>
    <dbReference type="NCBI Taxonomy" id="1538125"/>
    <lineage>
        <taxon>Eukaryota</taxon>
        <taxon>Metazoa</taxon>
        <taxon>Ecdysozoa</taxon>
        <taxon>Arthropoda</taxon>
        <taxon>Chelicerata</taxon>
        <taxon>Arachnida</taxon>
        <taxon>Araneae</taxon>
        <taxon>Araneomorphae</taxon>
        <taxon>Entelegynae</taxon>
        <taxon>Araneoidea</taxon>
        <taxon>Araneidae</taxon>
        <taxon>Caerostris</taxon>
    </lineage>
</organism>
<name>A0AAV4WN07_9ARAC</name>
<sequence>MLEENAEINVKLLAMFSVQMLLGTPQREPRYSMNHHSVLDGKSAGIAHLSECSCTPSQRLTLLYDHFREESGDKCGTIRCLFTSYVIRNTMLRTATVDERSFSIWMYTYGK</sequence>
<evidence type="ECO:0000313" key="2">
    <source>
        <dbReference type="Proteomes" id="UP001054837"/>
    </source>
</evidence>
<dbReference type="AlphaFoldDB" id="A0AAV4WN07"/>
<proteinExistence type="predicted"/>
<evidence type="ECO:0000313" key="1">
    <source>
        <dbReference type="EMBL" id="GIY83134.1"/>
    </source>
</evidence>